<proteinExistence type="predicted"/>
<dbReference type="Proteomes" id="UP000004863">
    <property type="component" value="Unassembled WGS sequence"/>
</dbReference>
<keyword evidence="2" id="KW-1185">Reference proteome</keyword>
<dbReference type="EMBL" id="AJJQ01000032">
    <property type="protein sequence ID" value="EID51200.1"/>
    <property type="molecule type" value="Genomic_DNA"/>
</dbReference>
<gene>
    <name evidence="1" type="ORF">HMPREF1324_0672</name>
</gene>
<protein>
    <submittedName>
        <fullName evidence="1">Uncharacterized protein</fullName>
    </submittedName>
</protein>
<organism evidence="1 2">
    <name type="scientific">Rothia aeria F0474</name>
    <dbReference type="NCBI Taxonomy" id="1125724"/>
    <lineage>
        <taxon>Bacteria</taxon>
        <taxon>Bacillati</taxon>
        <taxon>Actinomycetota</taxon>
        <taxon>Actinomycetes</taxon>
        <taxon>Micrococcales</taxon>
        <taxon>Micrococcaceae</taxon>
        <taxon>Rothia</taxon>
    </lineage>
</organism>
<evidence type="ECO:0000313" key="2">
    <source>
        <dbReference type="Proteomes" id="UP000004863"/>
    </source>
</evidence>
<reference evidence="1" key="1">
    <citation type="submission" date="2012-03" db="EMBL/GenBank/DDBJ databases">
        <authorList>
            <person name="Durkin A.S."/>
            <person name="McCorrison J."/>
            <person name="Torralba M."/>
            <person name="Gillis M."/>
            <person name="Methe B."/>
            <person name="Sutton G."/>
            <person name="Nelson K.E."/>
        </authorList>
    </citation>
    <scope>NUCLEOTIDE SEQUENCE [LARGE SCALE GENOMIC DNA]</scope>
    <source>
        <strain evidence="1">F0474</strain>
    </source>
</reference>
<accession>I0UTJ7</accession>
<evidence type="ECO:0000313" key="1">
    <source>
        <dbReference type="EMBL" id="EID51200.1"/>
    </source>
</evidence>
<comment type="caution">
    <text evidence="1">The sequence shown here is derived from an EMBL/GenBank/DDBJ whole genome shotgun (WGS) entry which is preliminary data.</text>
</comment>
<dbReference type="AlphaFoldDB" id="I0UTJ7"/>
<name>I0UTJ7_9MICC</name>
<sequence length="37" mass="4533">MAHIIKHYFSILTIDKKYILPLIFLNIFPITFNKRIR</sequence>